<name>A0A0B6ZDV7_9EUPU</name>
<accession>A0A0B6ZDV7</accession>
<gene>
    <name evidence="1" type="primary">ORF59508</name>
</gene>
<protein>
    <submittedName>
        <fullName evidence="1">Uncharacterized protein</fullName>
    </submittedName>
</protein>
<reference evidence="1" key="1">
    <citation type="submission" date="2014-12" db="EMBL/GenBank/DDBJ databases">
        <title>Insight into the proteome of Arion vulgaris.</title>
        <authorList>
            <person name="Aradska J."/>
            <person name="Bulat T."/>
            <person name="Smidak R."/>
            <person name="Sarate P."/>
            <person name="Gangsoo J."/>
            <person name="Sialana F."/>
            <person name="Bilban M."/>
            <person name="Lubec G."/>
        </authorList>
    </citation>
    <scope>NUCLEOTIDE SEQUENCE</scope>
    <source>
        <tissue evidence="1">Skin</tissue>
    </source>
</reference>
<organism evidence="1">
    <name type="scientific">Arion vulgaris</name>
    <dbReference type="NCBI Taxonomy" id="1028688"/>
    <lineage>
        <taxon>Eukaryota</taxon>
        <taxon>Metazoa</taxon>
        <taxon>Spiralia</taxon>
        <taxon>Lophotrochozoa</taxon>
        <taxon>Mollusca</taxon>
        <taxon>Gastropoda</taxon>
        <taxon>Heterobranchia</taxon>
        <taxon>Euthyneura</taxon>
        <taxon>Panpulmonata</taxon>
        <taxon>Eupulmonata</taxon>
        <taxon>Stylommatophora</taxon>
        <taxon>Helicina</taxon>
        <taxon>Arionoidea</taxon>
        <taxon>Arionidae</taxon>
        <taxon>Arion</taxon>
    </lineage>
</organism>
<dbReference type="AlphaFoldDB" id="A0A0B6ZDV7"/>
<sequence length="58" mass="6407">MIVSKVSLLLFSTRKNCSKTMCQKLKLYNFVTLGLGEAVLGFFQSFDSLLISENTAVA</sequence>
<dbReference type="EMBL" id="HACG01019752">
    <property type="protein sequence ID" value="CEK66617.1"/>
    <property type="molecule type" value="Transcribed_RNA"/>
</dbReference>
<proteinExistence type="predicted"/>
<evidence type="ECO:0000313" key="1">
    <source>
        <dbReference type="EMBL" id="CEK66617.1"/>
    </source>
</evidence>